<keyword evidence="2" id="KW-1185">Reference proteome</keyword>
<sequence>MNKTLLHQSTIEIGKLVRQVALLHSLVVKITESSHNDAKSTIDLFLAYYDKAF</sequence>
<organism evidence="1 2">
    <name type="scientific">Lysinibacillus zambalensis</name>
    <dbReference type="NCBI Taxonomy" id="3160866"/>
    <lineage>
        <taxon>Bacteria</taxon>
        <taxon>Bacillati</taxon>
        <taxon>Bacillota</taxon>
        <taxon>Bacilli</taxon>
        <taxon>Bacillales</taxon>
        <taxon>Bacillaceae</taxon>
        <taxon>Lysinibacillus</taxon>
    </lineage>
</organism>
<reference evidence="1 2" key="1">
    <citation type="submission" date="2024-06" db="EMBL/GenBank/DDBJ databases">
        <title>Lysinibacillus zambalefons sp. nov., a Novel Firmicute Isolated from the Poon Bato Zambales Hyperalkaline Spring.</title>
        <authorList>
            <person name="Aja J.A."/>
            <person name="Lazaro J.E.H."/>
            <person name="Llorin L.D."/>
            <person name="Lim K.R."/>
            <person name="Teodosio J."/>
            <person name="Dalisay D.S."/>
        </authorList>
    </citation>
    <scope>NUCLEOTIDE SEQUENCE [LARGE SCALE GENOMIC DNA]</scope>
    <source>
        <strain evidence="1 2">M3</strain>
    </source>
</reference>
<name>A0ABV1MNB7_9BACI</name>
<evidence type="ECO:0000313" key="2">
    <source>
        <dbReference type="Proteomes" id="UP001478862"/>
    </source>
</evidence>
<comment type="caution">
    <text evidence="1">The sequence shown here is derived from an EMBL/GenBank/DDBJ whole genome shotgun (WGS) entry which is preliminary data.</text>
</comment>
<evidence type="ECO:0000313" key="1">
    <source>
        <dbReference type="EMBL" id="MEQ6353379.1"/>
    </source>
</evidence>
<accession>A0ABV1MNB7</accession>
<proteinExistence type="predicted"/>
<dbReference type="EMBL" id="JBEGDG010000001">
    <property type="protein sequence ID" value="MEQ6353379.1"/>
    <property type="molecule type" value="Genomic_DNA"/>
</dbReference>
<protein>
    <submittedName>
        <fullName evidence="1">Uncharacterized protein</fullName>
    </submittedName>
</protein>
<dbReference type="Proteomes" id="UP001478862">
    <property type="component" value="Unassembled WGS sequence"/>
</dbReference>
<dbReference type="RefSeq" id="WP_349658150.1">
    <property type="nucleotide sequence ID" value="NZ_JBEGDG010000001.1"/>
</dbReference>
<gene>
    <name evidence="1" type="ORF">ABNX05_01975</name>
</gene>